<evidence type="ECO:0000256" key="6">
    <source>
        <dbReference type="SAM" id="Phobius"/>
    </source>
</evidence>
<keyword evidence="5 6" id="KW-0472">Membrane</keyword>
<evidence type="ECO:0000256" key="2">
    <source>
        <dbReference type="ARBA" id="ARBA00022448"/>
    </source>
</evidence>
<keyword evidence="2" id="KW-0813">Transport</keyword>
<comment type="caution">
    <text evidence="7">The sequence shown here is derived from an EMBL/GenBank/DDBJ whole genome shotgun (WGS) entry which is preliminary data.</text>
</comment>
<dbReference type="SUPFAM" id="SSF161070">
    <property type="entry name" value="SNF-like"/>
    <property type="match status" value="1"/>
</dbReference>
<evidence type="ECO:0000256" key="3">
    <source>
        <dbReference type="ARBA" id="ARBA00022692"/>
    </source>
</evidence>
<accession>A0A4Z2B2U6</accession>
<comment type="subcellular location">
    <subcellularLocation>
        <location evidence="1">Membrane</location>
        <topology evidence="1">Multi-pass membrane protein</topology>
    </subcellularLocation>
</comment>
<dbReference type="AlphaFoldDB" id="A0A4Z2B2U6"/>
<gene>
    <name evidence="7" type="ORF">fugu_006677</name>
</gene>
<evidence type="ECO:0000313" key="7">
    <source>
        <dbReference type="EMBL" id="TNM86447.1"/>
    </source>
</evidence>
<keyword evidence="3 6" id="KW-0812">Transmembrane</keyword>
<dbReference type="InterPro" id="IPR000175">
    <property type="entry name" value="Na/ntran_symport"/>
</dbReference>
<sequence>MKKYLFFPDDSQKFVGVEGFVTGILDLFPGRHYHRYKREIAVAICCLLCFIIDLSMVTQGIFLFHLVNYKPLTYNNVYVYPWWGEVIGWCLALSSMLCIPVSVLYKLVRAKGTIRERWAHLTTPVWGPHHLEYMAPDMKSLTSLSPGSDDNKVIIFESVM</sequence>
<feature type="transmembrane region" description="Helical" evidence="6">
    <location>
        <begin position="40"/>
        <end position="66"/>
    </location>
</feature>
<dbReference type="GO" id="GO:0005332">
    <property type="term" value="F:gamma-aminobutyric acid:sodium:chloride symporter activity"/>
    <property type="evidence" value="ECO:0007669"/>
    <property type="project" value="TreeGrafter"/>
</dbReference>
<keyword evidence="4 6" id="KW-1133">Transmembrane helix</keyword>
<feature type="transmembrane region" description="Helical" evidence="6">
    <location>
        <begin position="86"/>
        <end position="108"/>
    </location>
</feature>
<evidence type="ECO:0000256" key="5">
    <source>
        <dbReference type="ARBA" id="ARBA00023136"/>
    </source>
</evidence>
<dbReference type="PANTHER" id="PTHR11616">
    <property type="entry name" value="SODIUM/CHLORIDE DEPENDENT TRANSPORTER"/>
    <property type="match status" value="1"/>
</dbReference>
<protein>
    <submittedName>
        <fullName evidence="7">Uncharacterized protein</fullName>
    </submittedName>
</protein>
<dbReference type="EMBL" id="SWLE01000020">
    <property type="protein sequence ID" value="TNM86447.1"/>
    <property type="molecule type" value="Genomic_DNA"/>
</dbReference>
<name>A0A4Z2B2U6_9TELE</name>
<dbReference type="PANTHER" id="PTHR11616:SF325">
    <property type="entry name" value="TRANSPORTER"/>
    <property type="match status" value="1"/>
</dbReference>
<evidence type="ECO:0000256" key="1">
    <source>
        <dbReference type="ARBA" id="ARBA00004141"/>
    </source>
</evidence>
<dbReference type="PROSITE" id="PS50267">
    <property type="entry name" value="NA_NEUROTRAN_SYMP_3"/>
    <property type="match status" value="1"/>
</dbReference>
<dbReference type="Pfam" id="PF00209">
    <property type="entry name" value="SNF"/>
    <property type="match status" value="2"/>
</dbReference>
<reference evidence="7 8" key="1">
    <citation type="submission" date="2019-04" db="EMBL/GenBank/DDBJ databases">
        <title>The sequence and de novo assembly of Takifugu bimaculatus genome using PacBio and Hi-C technologies.</title>
        <authorList>
            <person name="Xu P."/>
            <person name="Liu B."/>
            <person name="Zhou Z."/>
        </authorList>
    </citation>
    <scope>NUCLEOTIDE SEQUENCE [LARGE SCALE GENOMIC DNA]</scope>
    <source>
        <strain evidence="7">TB-2018</strain>
        <tissue evidence="7">Muscle</tissue>
    </source>
</reference>
<evidence type="ECO:0000256" key="4">
    <source>
        <dbReference type="ARBA" id="ARBA00022989"/>
    </source>
</evidence>
<dbReference type="GO" id="GO:0005886">
    <property type="term" value="C:plasma membrane"/>
    <property type="evidence" value="ECO:0007669"/>
    <property type="project" value="TreeGrafter"/>
</dbReference>
<keyword evidence="8" id="KW-1185">Reference proteome</keyword>
<dbReference type="InterPro" id="IPR037272">
    <property type="entry name" value="SNS_sf"/>
</dbReference>
<proteinExistence type="predicted"/>
<evidence type="ECO:0000313" key="8">
    <source>
        <dbReference type="Proteomes" id="UP000516260"/>
    </source>
</evidence>
<organism evidence="7 8">
    <name type="scientific">Takifugu bimaculatus</name>
    <dbReference type="NCBI Taxonomy" id="433685"/>
    <lineage>
        <taxon>Eukaryota</taxon>
        <taxon>Metazoa</taxon>
        <taxon>Chordata</taxon>
        <taxon>Craniata</taxon>
        <taxon>Vertebrata</taxon>
        <taxon>Euteleostomi</taxon>
        <taxon>Actinopterygii</taxon>
        <taxon>Neopterygii</taxon>
        <taxon>Teleostei</taxon>
        <taxon>Neoteleostei</taxon>
        <taxon>Acanthomorphata</taxon>
        <taxon>Eupercaria</taxon>
        <taxon>Tetraodontiformes</taxon>
        <taxon>Tetradontoidea</taxon>
        <taxon>Tetraodontidae</taxon>
        <taxon>Takifugu</taxon>
    </lineage>
</organism>
<dbReference type="Proteomes" id="UP000516260">
    <property type="component" value="Chromosome 7"/>
</dbReference>